<organism evidence="2 3">
    <name type="scientific">Brassica napus</name>
    <name type="common">Rape</name>
    <dbReference type="NCBI Taxonomy" id="3708"/>
    <lineage>
        <taxon>Eukaryota</taxon>
        <taxon>Viridiplantae</taxon>
        <taxon>Streptophyta</taxon>
        <taxon>Embryophyta</taxon>
        <taxon>Tracheophyta</taxon>
        <taxon>Spermatophyta</taxon>
        <taxon>Magnoliopsida</taxon>
        <taxon>eudicotyledons</taxon>
        <taxon>Gunneridae</taxon>
        <taxon>Pentapetalae</taxon>
        <taxon>rosids</taxon>
        <taxon>malvids</taxon>
        <taxon>Brassicales</taxon>
        <taxon>Brassicaceae</taxon>
        <taxon>Brassiceae</taxon>
        <taxon>Brassica</taxon>
    </lineage>
</organism>
<keyword evidence="3" id="KW-1185">Reference proteome</keyword>
<evidence type="ECO:0000313" key="2">
    <source>
        <dbReference type="EMBL" id="CDY38432.1"/>
    </source>
</evidence>
<reference evidence="2" key="2">
    <citation type="submission" date="2014-06" db="EMBL/GenBank/DDBJ databases">
        <authorList>
            <person name="Genoscope - CEA"/>
        </authorList>
    </citation>
    <scope>NUCLEOTIDE SEQUENCE</scope>
</reference>
<dbReference type="STRING" id="3708.A0A078HKM5"/>
<sequence length="75" mass="8817">MCNPTKDLRLCLYLYTHLVSMSCRNSIICDVTTNEASDKYLDKLFEFEEKPKKLAVENALKKLNKGPDRRYTNVW</sequence>
<evidence type="ECO:0000313" key="3">
    <source>
        <dbReference type="Proteomes" id="UP000028999"/>
    </source>
</evidence>
<dbReference type="EMBL" id="HG994364">
    <property type="protein sequence ID" value="CAF2343610.1"/>
    <property type="molecule type" value="Genomic_DNA"/>
</dbReference>
<gene>
    <name evidence="2" type="primary">BnaA10g17260D</name>
    <name evidence="1" type="ORF">DARMORV10_A10P21930.1</name>
    <name evidence="2" type="ORF">GSBRNA2T00065869001</name>
</gene>
<dbReference type="PaxDb" id="3708-A0A078HKM5"/>
<dbReference type="PROSITE" id="PS51257">
    <property type="entry name" value="PROKAR_LIPOPROTEIN"/>
    <property type="match status" value="1"/>
</dbReference>
<name>A0A078HKM5_BRANA</name>
<reference evidence="1" key="3">
    <citation type="submission" date="2021-01" db="EMBL/GenBank/DDBJ databases">
        <authorList>
            <consortium name="Genoscope - CEA"/>
            <person name="William W."/>
        </authorList>
    </citation>
    <scope>NUCLEOTIDE SEQUENCE</scope>
</reference>
<reference evidence="2 3" key="1">
    <citation type="journal article" date="2014" name="Science">
        <title>Plant genetics. Early allopolyploid evolution in the post-Neolithic Brassica napus oilseed genome.</title>
        <authorList>
            <person name="Chalhoub B."/>
            <person name="Denoeud F."/>
            <person name="Liu S."/>
            <person name="Parkin I.A."/>
            <person name="Tang H."/>
            <person name="Wang X."/>
            <person name="Chiquet J."/>
            <person name="Belcram H."/>
            <person name="Tong C."/>
            <person name="Samans B."/>
            <person name="Correa M."/>
            <person name="Da Silva C."/>
            <person name="Just J."/>
            <person name="Falentin C."/>
            <person name="Koh C.S."/>
            <person name="Le Clainche I."/>
            <person name="Bernard M."/>
            <person name="Bento P."/>
            <person name="Noel B."/>
            <person name="Labadie K."/>
            <person name="Alberti A."/>
            <person name="Charles M."/>
            <person name="Arnaud D."/>
            <person name="Guo H."/>
            <person name="Daviaud C."/>
            <person name="Alamery S."/>
            <person name="Jabbari K."/>
            <person name="Zhao M."/>
            <person name="Edger P.P."/>
            <person name="Chelaifa H."/>
            <person name="Tack D."/>
            <person name="Lassalle G."/>
            <person name="Mestiri I."/>
            <person name="Schnel N."/>
            <person name="Le Paslier M.C."/>
            <person name="Fan G."/>
            <person name="Renault V."/>
            <person name="Bayer P.E."/>
            <person name="Golicz A.A."/>
            <person name="Manoli S."/>
            <person name="Lee T.H."/>
            <person name="Thi V.H."/>
            <person name="Chalabi S."/>
            <person name="Hu Q."/>
            <person name="Fan C."/>
            <person name="Tollenaere R."/>
            <person name="Lu Y."/>
            <person name="Battail C."/>
            <person name="Shen J."/>
            <person name="Sidebottom C.H."/>
            <person name="Wang X."/>
            <person name="Canaguier A."/>
            <person name="Chauveau A."/>
            <person name="Berard A."/>
            <person name="Deniot G."/>
            <person name="Guan M."/>
            <person name="Liu Z."/>
            <person name="Sun F."/>
            <person name="Lim Y.P."/>
            <person name="Lyons E."/>
            <person name="Town C.D."/>
            <person name="Bancroft I."/>
            <person name="Wang X."/>
            <person name="Meng J."/>
            <person name="Ma J."/>
            <person name="Pires J.C."/>
            <person name="King G.J."/>
            <person name="Brunel D."/>
            <person name="Delourme R."/>
            <person name="Renard M."/>
            <person name="Aury J.M."/>
            <person name="Adams K.L."/>
            <person name="Batley J."/>
            <person name="Snowdon R.J."/>
            <person name="Tost J."/>
            <person name="Edwards D."/>
            <person name="Zhou Y."/>
            <person name="Hua W."/>
            <person name="Sharpe A.G."/>
            <person name="Paterson A.H."/>
            <person name="Guan C."/>
            <person name="Wincker P."/>
        </authorList>
    </citation>
    <scope>NUCLEOTIDE SEQUENCE [LARGE SCALE GENOMIC DNA]</scope>
    <source>
        <strain evidence="3">cv. Darmor-bzh</strain>
    </source>
</reference>
<dbReference type="Proteomes" id="UP000028999">
    <property type="component" value="Unassembled WGS sequence"/>
</dbReference>
<dbReference type="PANTHER" id="PTHR38393">
    <property type="entry name" value="GLUTAMYL-TRNA (GLN) AMIDOTRANSFERASE SUBUNIT C"/>
    <property type="match status" value="1"/>
</dbReference>
<dbReference type="AlphaFoldDB" id="A0A078HKM5"/>
<proteinExistence type="predicted"/>
<dbReference type="PANTHER" id="PTHR38393:SF1">
    <property type="entry name" value="GLUTAMYL-TRNA (GLN) AMIDOTRANSFERASE SUBUNIT C"/>
    <property type="match status" value="1"/>
</dbReference>
<dbReference type="Proteomes" id="UP001295469">
    <property type="component" value="Chromosome A10"/>
</dbReference>
<accession>A0A078HKM5</accession>
<dbReference type="EMBL" id="LK032424">
    <property type="protein sequence ID" value="CDY38432.1"/>
    <property type="molecule type" value="Genomic_DNA"/>
</dbReference>
<evidence type="ECO:0000313" key="1">
    <source>
        <dbReference type="EMBL" id="CAF2343610.1"/>
    </source>
</evidence>
<protein>
    <submittedName>
        <fullName evidence="1">(rape) hypothetical protein</fullName>
    </submittedName>
    <submittedName>
        <fullName evidence="2">BnaA10g17260D protein</fullName>
    </submittedName>
</protein>
<dbReference type="Gramene" id="CDY38432">
    <property type="protein sequence ID" value="CDY38432"/>
    <property type="gene ID" value="GSBRNA2T00065869001"/>
</dbReference>